<dbReference type="SUPFAM" id="SSF52402">
    <property type="entry name" value="Adenine nucleotide alpha hydrolases-like"/>
    <property type="match status" value="1"/>
</dbReference>
<dbReference type="InterPro" id="IPR014729">
    <property type="entry name" value="Rossmann-like_a/b/a_fold"/>
</dbReference>
<keyword evidence="5 8" id="KW-0547">Nucleotide-binding</keyword>
<evidence type="ECO:0000313" key="11">
    <source>
        <dbReference type="Proteomes" id="UP000241507"/>
    </source>
</evidence>
<dbReference type="NCBIfam" id="TIGR02432">
    <property type="entry name" value="lysidine_TilS_N"/>
    <property type="match status" value="1"/>
</dbReference>
<evidence type="ECO:0000256" key="1">
    <source>
        <dbReference type="ARBA" id="ARBA00004496"/>
    </source>
</evidence>
<gene>
    <name evidence="8 10" type="primary">tilS</name>
    <name evidence="10" type="ORF">C7S20_18085</name>
</gene>
<dbReference type="PANTHER" id="PTHR43033:SF1">
    <property type="entry name" value="TRNA(ILE)-LYSIDINE SYNTHASE-RELATED"/>
    <property type="match status" value="1"/>
</dbReference>
<dbReference type="PANTHER" id="PTHR43033">
    <property type="entry name" value="TRNA(ILE)-LYSIDINE SYNTHASE-RELATED"/>
    <property type="match status" value="1"/>
</dbReference>
<evidence type="ECO:0000256" key="3">
    <source>
        <dbReference type="ARBA" id="ARBA00022598"/>
    </source>
</evidence>
<dbReference type="SMART" id="SM00977">
    <property type="entry name" value="TilS_C"/>
    <property type="match status" value="1"/>
</dbReference>
<evidence type="ECO:0000256" key="4">
    <source>
        <dbReference type="ARBA" id="ARBA00022694"/>
    </source>
</evidence>
<evidence type="ECO:0000259" key="9">
    <source>
        <dbReference type="SMART" id="SM00977"/>
    </source>
</evidence>
<organism evidence="10 11">
    <name type="scientific">Christiangramia fulva</name>
    <dbReference type="NCBI Taxonomy" id="2126553"/>
    <lineage>
        <taxon>Bacteria</taxon>
        <taxon>Pseudomonadati</taxon>
        <taxon>Bacteroidota</taxon>
        <taxon>Flavobacteriia</taxon>
        <taxon>Flavobacteriales</taxon>
        <taxon>Flavobacteriaceae</taxon>
        <taxon>Christiangramia</taxon>
    </lineage>
</organism>
<evidence type="ECO:0000256" key="6">
    <source>
        <dbReference type="ARBA" id="ARBA00022840"/>
    </source>
</evidence>
<dbReference type="CDD" id="cd01992">
    <property type="entry name" value="TilS_N"/>
    <property type="match status" value="1"/>
</dbReference>
<proteinExistence type="inferred from homology"/>
<evidence type="ECO:0000256" key="5">
    <source>
        <dbReference type="ARBA" id="ARBA00022741"/>
    </source>
</evidence>
<dbReference type="InterPro" id="IPR011063">
    <property type="entry name" value="TilS/TtcA_N"/>
</dbReference>
<dbReference type="KEGG" id="grs:C7S20_18085"/>
<comment type="subcellular location">
    <subcellularLocation>
        <location evidence="1 8">Cytoplasm</location>
    </subcellularLocation>
</comment>
<dbReference type="Pfam" id="PF11734">
    <property type="entry name" value="TilS_C"/>
    <property type="match status" value="1"/>
</dbReference>
<protein>
    <recommendedName>
        <fullName evidence="8">tRNA(Ile)-lysidine synthase</fullName>
        <ecNumber evidence="8">6.3.4.19</ecNumber>
    </recommendedName>
    <alternativeName>
        <fullName evidence="8">tRNA(Ile)-2-lysyl-cytidine synthase</fullName>
    </alternativeName>
    <alternativeName>
        <fullName evidence="8">tRNA(Ile)-lysidine synthetase</fullName>
    </alternativeName>
</protein>
<dbReference type="OrthoDB" id="9807403at2"/>
<dbReference type="HAMAP" id="MF_01161">
    <property type="entry name" value="tRNA_Ile_lys_synt"/>
    <property type="match status" value="1"/>
</dbReference>
<sequence length="436" mass="50867">MEKDFKNLIKSRFPFLCNNRLLLAVSGGVDSVVLAHFCYVAKLDFALAHCNFNLRGEESDGDEAFVVDLADSLEAEVYTENFNTEKYAEEKGISIQMAARDLRYDWFEQLRQTLKFDFILTAHHANDNLETFLINLIRGTGPEGLTGIKTENQKIIRPLLPFSRKEIEGYARAHKLKWREDSSNASDKYMRNKIRQQIVPVMEEINPQLLDSFAKTQRHLRESFELVEDYISLLYPKVVQKNEFGYELDVEFLKKVPNPKQILYQLLKSFGFTEWNDVYGLLTAQSGKVVYSETHRLIRDRQKLLLTENRNRPGKFEYVVNEGENFMMIPPGTFCITETNALGRTSKNCIYVPKRKLQFPVVIRKWKKGDYFYPFGMKGRKKISRFFKDEKFSLPEKENTWLMCSGEEIVWVIGHRADGRFAVEEGDEKIFKICIT</sequence>
<dbReference type="EMBL" id="CP028136">
    <property type="protein sequence ID" value="AVR47554.1"/>
    <property type="molecule type" value="Genomic_DNA"/>
</dbReference>
<comment type="catalytic activity">
    <reaction evidence="7 8">
        <text>cytidine(34) in tRNA(Ile2) + L-lysine + ATP = lysidine(34) in tRNA(Ile2) + AMP + diphosphate + H(+)</text>
        <dbReference type="Rhea" id="RHEA:43744"/>
        <dbReference type="Rhea" id="RHEA-COMP:10625"/>
        <dbReference type="Rhea" id="RHEA-COMP:10670"/>
        <dbReference type="ChEBI" id="CHEBI:15378"/>
        <dbReference type="ChEBI" id="CHEBI:30616"/>
        <dbReference type="ChEBI" id="CHEBI:32551"/>
        <dbReference type="ChEBI" id="CHEBI:33019"/>
        <dbReference type="ChEBI" id="CHEBI:82748"/>
        <dbReference type="ChEBI" id="CHEBI:83665"/>
        <dbReference type="ChEBI" id="CHEBI:456215"/>
        <dbReference type="EC" id="6.3.4.19"/>
    </reaction>
</comment>
<keyword evidence="3 8" id="KW-0436">Ligase</keyword>
<comment type="function">
    <text evidence="8">Ligates lysine onto the cytidine present at position 34 of the AUA codon-specific tRNA(Ile) that contains the anticodon CAU, in an ATP-dependent manner. Cytidine is converted to lysidine, thus changing the amino acid specificity of the tRNA from methionine to isoleucine.</text>
</comment>
<reference evidence="11" key="1">
    <citation type="submission" date="2018-03" db="EMBL/GenBank/DDBJ databases">
        <title>Gramella fulva sp. nov., isolated from a dry surface of tidal flat.</title>
        <authorList>
            <person name="Hwang S.H."/>
            <person name="Hwang W.M."/>
            <person name="Kang K."/>
            <person name="Ahn T.-Y."/>
        </authorList>
    </citation>
    <scope>NUCLEOTIDE SEQUENCE [LARGE SCALE GENOMIC DNA]</scope>
    <source>
        <strain evidence="11">SH35</strain>
    </source>
</reference>
<name>A0A2R3ZBF5_9FLAO</name>
<dbReference type="GO" id="GO:0032267">
    <property type="term" value="F:tRNA(Ile)-lysidine synthase activity"/>
    <property type="evidence" value="ECO:0007669"/>
    <property type="project" value="UniProtKB-EC"/>
</dbReference>
<keyword evidence="2 8" id="KW-0963">Cytoplasm</keyword>
<dbReference type="SUPFAM" id="SSF56037">
    <property type="entry name" value="PheT/TilS domain"/>
    <property type="match status" value="1"/>
</dbReference>
<dbReference type="GO" id="GO:0006400">
    <property type="term" value="P:tRNA modification"/>
    <property type="evidence" value="ECO:0007669"/>
    <property type="project" value="UniProtKB-UniRule"/>
</dbReference>
<dbReference type="Gene3D" id="3.40.50.620">
    <property type="entry name" value="HUPs"/>
    <property type="match status" value="1"/>
</dbReference>
<feature type="binding site" evidence="8">
    <location>
        <begin position="26"/>
        <end position="31"/>
    </location>
    <ligand>
        <name>ATP</name>
        <dbReference type="ChEBI" id="CHEBI:30616"/>
    </ligand>
</feature>
<comment type="domain">
    <text evidence="8">The N-terminal region contains the highly conserved SGGXDS motif, predicted to be a P-loop motif involved in ATP binding.</text>
</comment>
<keyword evidence="4 8" id="KW-0819">tRNA processing</keyword>
<dbReference type="Proteomes" id="UP000241507">
    <property type="component" value="Chromosome"/>
</dbReference>
<evidence type="ECO:0000256" key="7">
    <source>
        <dbReference type="ARBA" id="ARBA00048539"/>
    </source>
</evidence>
<dbReference type="AlphaFoldDB" id="A0A2R3ZBF5"/>
<dbReference type="InterPro" id="IPR012795">
    <property type="entry name" value="tRNA_Ile_lys_synt_N"/>
</dbReference>
<accession>A0A2R3ZBF5</accession>
<evidence type="ECO:0000256" key="8">
    <source>
        <dbReference type="HAMAP-Rule" id="MF_01161"/>
    </source>
</evidence>
<dbReference type="GO" id="GO:0005737">
    <property type="term" value="C:cytoplasm"/>
    <property type="evidence" value="ECO:0007669"/>
    <property type="project" value="UniProtKB-SubCell"/>
</dbReference>
<evidence type="ECO:0000313" key="10">
    <source>
        <dbReference type="EMBL" id="AVR47554.1"/>
    </source>
</evidence>
<dbReference type="InterPro" id="IPR012796">
    <property type="entry name" value="Lysidine-tRNA-synth_C"/>
</dbReference>
<evidence type="ECO:0000256" key="2">
    <source>
        <dbReference type="ARBA" id="ARBA00022490"/>
    </source>
</evidence>
<dbReference type="Pfam" id="PF01171">
    <property type="entry name" value="ATP_bind_3"/>
    <property type="match status" value="1"/>
</dbReference>
<dbReference type="EC" id="6.3.4.19" evidence="8"/>
<dbReference type="NCBIfam" id="TIGR02433">
    <property type="entry name" value="lysidine_TilS_C"/>
    <property type="match status" value="1"/>
</dbReference>
<keyword evidence="11" id="KW-1185">Reference proteome</keyword>
<comment type="similarity">
    <text evidence="8">Belongs to the tRNA(Ile)-lysidine synthase family.</text>
</comment>
<feature type="domain" description="Lysidine-tRNA(Ile) synthetase C-terminal" evidence="9">
    <location>
        <begin position="361"/>
        <end position="433"/>
    </location>
</feature>
<keyword evidence="6 8" id="KW-0067">ATP-binding</keyword>
<dbReference type="GO" id="GO:0005524">
    <property type="term" value="F:ATP binding"/>
    <property type="evidence" value="ECO:0007669"/>
    <property type="project" value="UniProtKB-UniRule"/>
</dbReference>
<dbReference type="InterPro" id="IPR012094">
    <property type="entry name" value="tRNA_Ile_lys_synt"/>
</dbReference>